<dbReference type="STRING" id="1849047.A0A3D8Q401"/>
<evidence type="ECO:0000256" key="2">
    <source>
        <dbReference type="SAM" id="Phobius"/>
    </source>
</evidence>
<dbReference type="AlphaFoldDB" id="A0A3D8Q401"/>
<keyword evidence="4" id="KW-1185">Reference proteome</keyword>
<dbReference type="EMBL" id="PDLM01000038">
    <property type="protein sequence ID" value="RDW56569.1"/>
    <property type="molecule type" value="Genomic_DNA"/>
</dbReference>
<keyword evidence="2" id="KW-0472">Membrane</keyword>
<feature type="transmembrane region" description="Helical" evidence="2">
    <location>
        <begin position="320"/>
        <end position="340"/>
    </location>
</feature>
<proteinExistence type="predicted"/>
<reference evidence="3 4" key="1">
    <citation type="journal article" date="2018" name="IMA Fungus">
        <title>IMA Genome-F 9: Draft genome sequence of Annulohypoxylon stygium, Aspergillus mulundensis, Berkeleyomyces basicola (syn. Thielaviopsis basicola), Ceratocystis smalleyi, two Cercospora beticola strains, Coleophoma cylindrospora, Fusarium fracticaudum, Phialophora cf. hyalina, and Morchella septimelata.</title>
        <authorList>
            <person name="Wingfield B.D."/>
            <person name="Bills G.F."/>
            <person name="Dong Y."/>
            <person name="Huang W."/>
            <person name="Nel W.J."/>
            <person name="Swalarsk-Parry B.S."/>
            <person name="Vaghefi N."/>
            <person name="Wilken P.M."/>
            <person name="An Z."/>
            <person name="de Beer Z.W."/>
            <person name="De Vos L."/>
            <person name="Chen L."/>
            <person name="Duong T.A."/>
            <person name="Gao Y."/>
            <person name="Hammerbacher A."/>
            <person name="Kikkert J.R."/>
            <person name="Li Y."/>
            <person name="Li H."/>
            <person name="Li K."/>
            <person name="Li Q."/>
            <person name="Liu X."/>
            <person name="Ma X."/>
            <person name="Naidoo K."/>
            <person name="Pethybridge S.J."/>
            <person name="Sun J."/>
            <person name="Steenkamp E.T."/>
            <person name="van der Nest M.A."/>
            <person name="van Wyk S."/>
            <person name="Wingfield M.J."/>
            <person name="Xiong C."/>
            <person name="Yue Q."/>
            <person name="Zhang X."/>
        </authorList>
    </citation>
    <scope>NUCLEOTIDE SEQUENCE [LARGE SCALE GENOMIC DNA]</scope>
    <source>
        <strain evidence="3 4">BP6252</strain>
    </source>
</reference>
<evidence type="ECO:0000313" key="4">
    <source>
        <dbReference type="Proteomes" id="UP000256645"/>
    </source>
</evidence>
<evidence type="ECO:0000256" key="1">
    <source>
        <dbReference type="SAM" id="MobiDB-lite"/>
    </source>
</evidence>
<dbReference type="OrthoDB" id="5295335at2759"/>
<keyword evidence="2" id="KW-1133">Transmembrane helix</keyword>
<feature type="transmembrane region" description="Helical" evidence="2">
    <location>
        <begin position="204"/>
        <end position="224"/>
    </location>
</feature>
<keyword evidence="2" id="KW-0812">Transmembrane</keyword>
<name>A0A3D8Q401_9HELO</name>
<organism evidence="3 4">
    <name type="scientific">Coleophoma cylindrospora</name>
    <dbReference type="NCBI Taxonomy" id="1849047"/>
    <lineage>
        <taxon>Eukaryota</taxon>
        <taxon>Fungi</taxon>
        <taxon>Dikarya</taxon>
        <taxon>Ascomycota</taxon>
        <taxon>Pezizomycotina</taxon>
        <taxon>Leotiomycetes</taxon>
        <taxon>Helotiales</taxon>
        <taxon>Dermateaceae</taxon>
        <taxon>Coleophoma</taxon>
    </lineage>
</organism>
<feature type="region of interest" description="Disordered" evidence="1">
    <location>
        <begin position="130"/>
        <end position="150"/>
    </location>
</feature>
<feature type="transmembrane region" description="Helical" evidence="2">
    <location>
        <begin position="361"/>
        <end position="380"/>
    </location>
</feature>
<gene>
    <name evidence="3" type="ORF">BP6252_14097</name>
</gene>
<evidence type="ECO:0000313" key="3">
    <source>
        <dbReference type="EMBL" id="RDW56569.1"/>
    </source>
</evidence>
<protein>
    <submittedName>
        <fullName evidence="3">Uncharacterized protein</fullName>
    </submittedName>
</protein>
<comment type="caution">
    <text evidence="3">The sequence shown here is derived from an EMBL/GenBank/DDBJ whole genome shotgun (WGS) entry which is preliminary data.</text>
</comment>
<sequence length="399" mass="45126">MANTNSISGALGSIIGYVGAEVAERVVFERLFWPDRFYKSFSPGYLLKTMFLSSMSGPLHKAALETLDKLRQNGLYRGKQQGHMLGTAFFDDLHLQYRVCGHEDKAFEVRNGMLIRILQNCRPPPSIDAKGTFRTDAESRPSIPYPPTRTSHPVHHLTLQTVGSEDKNLDQISHFAEEISHFRTFCAIVASEMTAIICAATICIVYRCFWFSVYLLFPMLLKLISVQTRMRREQLAEVEPGKDSARIAMFELVDRKHGLFLIEGPDSTVRQFFRHYGHPIRVSKLDRVKELIGIALVAAFVFHFPVGLLSMLWVQQEIQNIWIVYQVYLVIAYHVARLTGANDSGRIEIEIARQLMAGGKAILGSGSGTMVVLSLVSQVFEHQREALERVKEIKTSDFS</sequence>
<accession>A0A3D8Q401</accession>
<feature type="transmembrane region" description="Helical" evidence="2">
    <location>
        <begin position="291"/>
        <end position="314"/>
    </location>
</feature>
<dbReference type="Proteomes" id="UP000256645">
    <property type="component" value="Unassembled WGS sequence"/>
</dbReference>